<gene>
    <name evidence="10" type="primary">brnQ</name>
    <name evidence="10" type="ORF">HB844_03050</name>
</gene>
<comment type="similarity">
    <text evidence="2 9">Belongs to the branched chain amino acid transporter family.</text>
</comment>
<evidence type="ECO:0000256" key="1">
    <source>
        <dbReference type="ARBA" id="ARBA00004651"/>
    </source>
</evidence>
<feature type="transmembrane region" description="Helical" evidence="9">
    <location>
        <begin position="153"/>
        <end position="171"/>
    </location>
</feature>
<feature type="transmembrane region" description="Helical" evidence="9">
    <location>
        <begin position="414"/>
        <end position="435"/>
    </location>
</feature>
<evidence type="ECO:0000313" key="10">
    <source>
        <dbReference type="EMBL" id="MBC1397842.1"/>
    </source>
</evidence>
<dbReference type="GO" id="GO:0015818">
    <property type="term" value="P:isoleucine transport"/>
    <property type="evidence" value="ECO:0007669"/>
    <property type="project" value="TreeGrafter"/>
</dbReference>
<evidence type="ECO:0000256" key="7">
    <source>
        <dbReference type="ARBA" id="ARBA00022989"/>
    </source>
</evidence>
<feature type="transmembrane region" description="Helical" evidence="9">
    <location>
        <begin position="41"/>
        <end position="66"/>
    </location>
</feature>
<feature type="transmembrane region" description="Helical" evidence="9">
    <location>
        <begin position="78"/>
        <end position="100"/>
    </location>
</feature>
<evidence type="ECO:0000256" key="3">
    <source>
        <dbReference type="ARBA" id="ARBA00022448"/>
    </source>
</evidence>
<feature type="transmembrane region" description="Helical" evidence="9">
    <location>
        <begin position="7"/>
        <end position="29"/>
    </location>
</feature>
<evidence type="ECO:0000256" key="6">
    <source>
        <dbReference type="ARBA" id="ARBA00022970"/>
    </source>
</evidence>
<evidence type="ECO:0000313" key="11">
    <source>
        <dbReference type="Proteomes" id="UP000571128"/>
    </source>
</evidence>
<comment type="subcellular location">
    <subcellularLocation>
        <location evidence="1 9">Cell membrane</location>
        <topology evidence="1 9">Multi-pass membrane protein</topology>
    </subcellularLocation>
</comment>
<feature type="transmembrane region" description="Helical" evidence="9">
    <location>
        <begin position="321"/>
        <end position="341"/>
    </location>
</feature>
<keyword evidence="7 9" id="KW-1133">Transmembrane helix</keyword>
<keyword evidence="5 9" id="KW-0812">Transmembrane</keyword>
<dbReference type="PANTHER" id="PTHR30588">
    <property type="entry name" value="BRANCHED-CHAIN AMINO ACID TRANSPORT SYSTEM 2 CARRIER PROTEIN"/>
    <property type="match status" value="1"/>
</dbReference>
<proteinExistence type="inferred from homology"/>
<feature type="transmembrane region" description="Helical" evidence="9">
    <location>
        <begin position="347"/>
        <end position="368"/>
    </location>
</feature>
<sequence>MNKSLSFSAYIFIGLMLFALFFGAGNLIFPAHLGQLAGTNVWIAITGFLLTGAGLPLLGVLAIGISGSNDLQSLASRVHPIYGVVFAVVLYLTIGPFFALPRTGTVSFEIGVAPFLGEGSHALALFIFTVIFFGVSMWLSLSPSKIVDRVGKFLTPALLIFIFILIIASLVKPLGEQTAPKGEYIAAPFATGFIDGYNTMDALASLVFGIIVINAIKSYGAKSKRDIAAACLKTGLIAVGFLAIIYIFVAYIGSMSVNRLGLFDNGGPILSGAASFYFGYWGKILLALIITLACLTTSIGLITACASYFQKLLPKMKYQTYVILFSAFACLVANVGLANLIKFSLPVLMMIYPLTIVLILLTFLNPLFKGRRVVYVTTICFTAIISILEGAKAINLPIDSVHTFFRGFIPFYDISMGWITFAIVGFIVGCILAIFTKPTTELIQNEINV</sequence>
<accession>A0A841YC11</accession>
<protein>
    <recommendedName>
        <fullName evidence="9">Branched-chain amino acid transport system carrier protein</fullName>
    </recommendedName>
</protein>
<evidence type="ECO:0000256" key="9">
    <source>
        <dbReference type="RuleBase" id="RU362122"/>
    </source>
</evidence>
<keyword evidence="8 9" id="KW-0472">Membrane</keyword>
<evidence type="ECO:0000256" key="8">
    <source>
        <dbReference type="ARBA" id="ARBA00023136"/>
    </source>
</evidence>
<dbReference type="GO" id="GO:0015188">
    <property type="term" value="F:L-isoleucine transmembrane transporter activity"/>
    <property type="evidence" value="ECO:0007669"/>
    <property type="project" value="TreeGrafter"/>
</dbReference>
<dbReference type="PANTHER" id="PTHR30588:SF0">
    <property type="entry name" value="BRANCHED-CHAIN AMINO ACID PERMEASE BRNQ"/>
    <property type="match status" value="1"/>
</dbReference>
<dbReference type="GO" id="GO:0015820">
    <property type="term" value="P:L-leucine transport"/>
    <property type="evidence" value="ECO:0007669"/>
    <property type="project" value="TreeGrafter"/>
</dbReference>
<keyword evidence="6 9" id="KW-0029">Amino-acid transport</keyword>
<feature type="transmembrane region" description="Helical" evidence="9">
    <location>
        <begin position="120"/>
        <end position="141"/>
    </location>
</feature>
<dbReference type="GO" id="GO:0005886">
    <property type="term" value="C:plasma membrane"/>
    <property type="evidence" value="ECO:0007669"/>
    <property type="project" value="UniProtKB-SubCell"/>
</dbReference>
<dbReference type="NCBIfam" id="TIGR00796">
    <property type="entry name" value="livcs"/>
    <property type="match status" value="1"/>
</dbReference>
<name>A0A841YC11_9LIST</name>
<comment type="caution">
    <text evidence="10">The sequence shown here is derived from an EMBL/GenBank/DDBJ whole genome shotgun (WGS) entry which is preliminary data.</text>
</comment>
<dbReference type="Pfam" id="PF05525">
    <property type="entry name" value="Branch_AA_trans"/>
    <property type="match status" value="1"/>
</dbReference>
<evidence type="ECO:0000256" key="5">
    <source>
        <dbReference type="ARBA" id="ARBA00022692"/>
    </source>
</evidence>
<organism evidence="10 11">
    <name type="scientific">Listeria fleischmannii</name>
    <dbReference type="NCBI Taxonomy" id="1069827"/>
    <lineage>
        <taxon>Bacteria</taxon>
        <taxon>Bacillati</taxon>
        <taxon>Bacillota</taxon>
        <taxon>Bacilli</taxon>
        <taxon>Bacillales</taxon>
        <taxon>Listeriaceae</taxon>
        <taxon>Listeria</taxon>
    </lineage>
</organism>
<evidence type="ECO:0000256" key="4">
    <source>
        <dbReference type="ARBA" id="ARBA00022475"/>
    </source>
</evidence>
<dbReference type="EMBL" id="JAARPY010000002">
    <property type="protein sequence ID" value="MBC1397842.1"/>
    <property type="molecule type" value="Genomic_DNA"/>
</dbReference>
<dbReference type="InterPro" id="IPR004685">
    <property type="entry name" value="Brnchd-chn_aa_trnsp_Livcs"/>
</dbReference>
<comment type="function">
    <text evidence="9">Component of the transport system for branched-chain amino acids.</text>
</comment>
<dbReference type="GO" id="GO:0015190">
    <property type="term" value="F:L-leucine transmembrane transporter activity"/>
    <property type="evidence" value="ECO:0007669"/>
    <property type="project" value="TreeGrafter"/>
</dbReference>
<feature type="transmembrane region" description="Helical" evidence="9">
    <location>
        <begin position="373"/>
        <end position="394"/>
    </location>
</feature>
<feature type="transmembrane region" description="Helical" evidence="9">
    <location>
        <begin position="227"/>
        <end position="252"/>
    </location>
</feature>
<dbReference type="Proteomes" id="UP000571128">
    <property type="component" value="Unassembled WGS sequence"/>
</dbReference>
<evidence type="ECO:0000256" key="2">
    <source>
        <dbReference type="ARBA" id="ARBA00008540"/>
    </source>
</evidence>
<dbReference type="AlphaFoldDB" id="A0A841YC11"/>
<feature type="transmembrane region" description="Helical" evidence="9">
    <location>
        <begin position="202"/>
        <end position="220"/>
    </location>
</feature>
<keyword evidence="3 9" id="KW-0813">Transport</keyword>
<dbReference type="GO" id="GO:0005304">
    <property type="term" value="F:L-valine transmembrane transporter activity"/>
    <property type="evidence" value="ECO:0007669"/>
    <property type="project" value="TreeGrafter"/>
</dbReference>
<feature type="transmembrane region" description="Helical" evidence="9">
    <location>
        <begin position="284"/>
        <end position="309"/>
    </location>
</feature>
<keyword evidence="4" id="KW-1003">Cell membrane</keyword>
<reference evidence="10 11" key="1">
    <citation type="submission" date="2020-03" db="EMBL/GenBank/DDBJ databases">
        <title>Soil Listeria distribution.</title>
        <authorList>
            <person name="Liao J."/>
            <person name="Wiedmann M."/>
        </authorList>
    </citation>
    <scope>NUCLEOTIDE SEQUENCE [LARGE SCALE GENOMIC DNA]</scope>
    <source>
        <strain evidence="10 11">FSL L7-1645</strain>
    </source>
</reference>
<dbReference type="RefSeq" id="WP_115095502.1">
    <property type="nucleotide sequence ID" value="NZ_JAARPY010000002.1"/>
</dbReference>